<dbReference type="SMART" id="SM00507">
    <property type="entry name" value="HNHc"/>
    <property type="match status" value="1"/>
</dbReference>
<dbReference type="Gene3D" id="1.10.30.50">
    <property type="match status" value="1"/>
</dbReference>
<accession>A0A6G8FM74</accession>
<reference evidence="4 5" key="1">
    <citation type="submission" date="2020-03" db="EMBL/GenBank/DDBJ databases">
        <title>Leucobacter sp. nov., isolated from beetles.</title>
        <authorList>
            <person name="Hyun D.-W."/>
            <person name="Bae J.-W."/>
        </authorList>
    </citation>
    <scope>NUCLEOTIDE SEQUENCE [LARGE SCALE GENOMIC DNA]</scope>
    <source>
        <strain evidence="4 5">HDW9B</strain>
    </source>
</reference>
<protein>
    <submittedName>
        <fullName evidence="4">DUF222 domain-containing protein</fullName>
    </submittedName>
</protein>
<evidence type="ECO:0000256" key="1">
    <source>
        <dbReference type="SAM" id="Coils"/>
    </source>
</evidence>
<organism evidence="4 5">
    <name type="scientific">Leucobacter insecticola</name>
    <dbReference type="NCBI Taxonomy" id="2714934"/>
    <lineage>
        <taxon>Bacteria</taxon>
        <taxon>Bacillati</taxon>
        <taxon>Actinomycetota</taxon>
        <taxon>Actinomycetes</taxon>
        <taxon>Micrococcales</taxon>
        <taxon>Microbacteriaceae</taxon>
        <taxon>Leucobacter</taxon>
    </lineage>
</organism>
<dbReference type="InterPro" id="IPR003870">
    <property type="entry name" value="DUF222"/>
</dbReference>
<gene>
    <name evidence="4" type="ORF">G7067_10320</name>
</gene>
<feature type="coiled-coil region" evidence="1">
    <location>
        <begin position="1"/>
        <end position="28"/>
    </location>
</feature>
<feature type="compositionally biased region" description="Low complexity" evidence="2">
    <location>
        <begin position="210"/>
        <end position="235"/>
    </location>
</feature>
<dbReference type="EMBL" id="CP049934">
    <property type="protein sequence ID" value="QIM17435.1"/>
    <property type="molecule type" value="Genomic_DNA"/>
</dbReference>
<evidence type="ECO:0000256" key="2">
    <source>
        <dbReference type="SAM" id="MobiDB-lite"/>
    </source>
</evidence>
<sequence length="491" mass="52519">MDAVLSELEALEQESRALEARRLKLLAAAADIARLDAEPAPSANVSGRKTELAYRSVRAEIAAALHLSEWSIGRQMHHACALTEQYSRIRDALEDGLIGAQHASVVVEAGCVIGVGGDVTAVLRRAAYEQAVLPFAQTETPSRLRSIVRALAEQFAEVSLDERHEVAKKNRRVTVTAHEDGMADLIAYLPAVEAYAIYDRLARMSRASRDSAGSDSAGSDSAGSDSTGFDSAGSDSTEDRSCDELRADLFTRILLGDTPDTKGTRGRRSAPAGAERSSARLGKVRAEVQLVIPAAALGLSPLRSGHSKDPRSGGALNDAGVWSDAEALREVLHPPPATLAGYGPIDQASAARLSETAASWDVTYVDADTGALVSVERYRPSKRIRRYLRVRDQRCRFPGCAVPAIRCDIDHTIDAALGGATSTANLSAACKGHHTLKHHSAWRVTQPVEGVLEWTSPAGRSYREKPPSRVAFVPVNPETALAESDSAPHPF</sequence>
<evidence type="ECO:0000259" key="3">
    <source>
        <dbReference type="SMART" id="SM00507"/>
    </source>
</evidence>
<evidence type="ECO:0000313" key="5">
    <source>
        <dbReference type="Proteomes" id="UP000501387"/>
    </source>
</evidence>
<keyword evidence="5" id="KW-1185">Reference proteome</keyword>
<keyword evidence="1" id="KW-0175">Coiled coil</keyword>
<dbReference type="InterPro" id="IPR003615">
    <property type="entry name" value="HNH_nuc"/>
</dbReference>
<dbReference type="CDD" id="cd00085">
    <property type="entry name" value="HNHc"/>
    <property type="match status" value="1"/>
</dbReference>
<dbReference type="Proteomes" id="UP000501387">
    <property type="component" value="Chromosome"/>
</dbReference>
<dbReference type="KEGG" id="lins:G7067_10320"/>
<dbReference type="AlphaFoldDB" id="A0A6G8FM74"/>
<feature type="region of interest" description="Disordered" evidence="2">
    <location>
        <begin position="209"/>
        <end position="241"/>
    </location>
</feature>
<feature type="region of interest" description="Disordered" evidence="2">
    <location>
        <begin position="256"/>
        <end position="280"/>
    </location>
</feature>
<proteinExistence type="predicted"/>
<dbReference type="Pfam" id="PF02720">
    <property type="entry name" value="DUF222"/>
    <property type="match status" value="1"/>
</dbReference>
<evidence type="ECO:0000313" key="4">
    <source>
        <dbReference type="EMBL" id="QIM17435.1"/>
    </source>
</evidence>
<name>A0A6G8FM74_9MICO</name>
<feature type="domain" description="HNH nuclease" evidence="3">
    <location>
        <begin position="383"/>
        <end position="435"/>
    </location>
</feature>